<organism evidence="2 3">
    <name type="scientific">Frigoriglobus tundricola</name>
    <dbReference type="NCBI Taxonomy" id="2774151"/>
    <lineage>
        <taxon>Bacteria</taxon>
        <taxon>Pseudomonadati</taxon>
        <taxon>Planctomycetota</taxon>
        <taxon>Planctomycetia</taxon>
        <taxon>Gemmatales</taxon>
        <taxon>Gemmataceae</taxon>
        <taxon>Frigoriglobus</taxon>
    </lineage>
</organism>
<reference evidence="3" key="1">
    <citation type="submission" date="2020-05" db="EMBL/GenBank/DDBJ databases">
        <title>Frigoriglobus tundricola gen. nov., sp. nov., a psychrotolerant cellulolytic planctomycete of the family Gemmataceae with two divergent copies of 16S rRNA gene.</title>
        <authorList>
            <person name="Kulichevskaya I.S."/>
            <person name="Ivanova A.A."/>
            <person name="Naumoff D.G."/>
            <person name="Beletsky A.V."/>
            <person name="Rijpstra W.I.C."/>
            <person name="Sinninghe Damste J.S."/>
            <person name="Mardanov A.V."/>
            <person name="Ravin N.V."/>
            <person name="Dedysh S.N."/>
        </authorList>
    </citation>
    <scope>NUCLEOTIDE SEQUENCE [LARGE SCALE GENOMIC DNA]</scope>
    <source>
        <strain evidence="3">PL17</strain>
    </source>
</reference>
<feature type="compositionally biased region" description="Polar residues" evidence="1">
    <location>
        <begin position="11"/>
        <end position="34"/>
    </location>
</feature>
<gene>
    <name evidence="2" type="ORF">FTUN_0785</name>
</gene>
<dbReference type="Proteomes" id="UP000503447">
    <property type="component" value="Chromosome"/>
</dbReference>
<accession>A0A6M5YGV1</accession>
<dbReference type="EMBL" id="CP053452">
    <property type="protein sequence ID" value="QJW93279.1"/>
    <property type="molecule type" value="Genomic_DNA"/>
</dbReference>
<dbReference type="KEGG" id="ftj:FTUN_0785"/>
<dbReference type="AlphaFoldDB" id="A0A6M5YGV1"/>
<sequence>MAVPSFDPGSVSGSATTRVSPGTGRSASMNSPISLWQHRGQPERMKPRISTRLHTIVRAQALHHNSEYRWPARGSESTDMRNIRATRYASAPCESSA</sequence>
<proteinExistence type="predicted"/>
<name>A0A6M5YGV1_9BACT</name>
<evidence type="ECO:0000313" key="2">
    <source>
        <dbReference type="EMBL" id="QJW93279.1"/>
    </source>
</evidence>
<keyword evidence="3" id="KW-1185">Reference proteome</keyword>
<evidence type="ECO:0000313" key="3">
    <source>
        <dbReference type="Proteomes" id="UP000503447"/>
    </source>
</evidence>
<protein>
    <submittedName>
        <fullName evidence="2">Uncharacterized protein</fullName>
    </submittedName>
</protein>
<feature type="region of interest" description="Disordered" evidence="1">
    <location>
        <begin position="1"/>
        <end position="45"/>
    </location>
</feature>
<evidence type="ECO:0000256" key="1">
    <source>
        <dbReference type="SAM" id="MobiDB-lite"/>
    </source>
</evidence>